<proteinExistence type="inferred from homology"/>
<comment type="function">
    <text evidence="9">Component of the cytochrome c oxidase, the last enzyme in the mitochondrial electron transport chain which drives oxidative phosphorylation. The respiratory chain contains 3 multisubunit complexes succinate dehydrogenase (complex II, CII), ubiquinol-cytochrome c oxidoreductase (cytochrome b-c1 complex, complex III, CIII) and cytochrome c oxidase (complex IV, CIV), that cooperate to transfer electrons derived from NADH and succinate to molecular oxygen, creating an electrochemical gradient over the inner membrane that drives transmembrane transport and the ATP synthase. Cytochrome c oxidase is the component of the respiratory chain that catalyzes the reduction of oxygen to water. Electrons originating from reduced cytochrome c in the intermembrane space (IMS) are transferred via the dinuclear copper A center (CU(A)) of subunit 2 and heme A of subunit 1 to the active site in subunit 1, a binuclear center (BNC) formed by heme A3 and copper B (CU(B)). The BNC reduces molecular oxygen to 2 water molecules using 4 electrons from cytochrome c in the IMS and 4 protons from the mitochondrial matrix.</text>
</comment>
<dbReference type="GO" id="GO:0004129">
    <property type="term" value="F:cytochrome-c oxidase activity"/>
    <property type="evidence" value="ECO:0007669"/>
    <property type="project" value="UniProtKB-EC"/>
</dbReference>
<dbReference type="AlphaFoldDB" id="A0A0L6DI99"/>
<comment type="similarity">
    <text evidence="2 9">Belongs to the cytochrome c oxidase subunit 3 family.</text>
</comment>
<dbReference type="CDD" id="cd01665">
    <property type="entry name" value="Cyt_c_Oxidase_III"/>
    <property type="match status" value="1"/>
</dbReference>
<sequence>MSAITAPRHQFQAYPFHMVESSPWPLLMGNAVLSMMVSAVLWFNGIEYSSLLLTLGVLSVVFAFILWFRDVTIEGTYLGDHTLIVQKGLTMGVSLFIVTEAFFFISIFWAYFHSSLAPTVELGSQWPPAGIETLNPFAVPLLNTILLLSSGATVTYSHHALIYGNRRAALIGVVLTLVLATVFTLLQGFEYINAGFTIADGVYGTCFYFSTGFHGVHVIVGTLFIGVAAYRIYAYHLTSDHHIGFESSILYWHFVRRCMAIPLRSSIHLGIRLNPIKTIIINFTQLPYTIFDIVNLLK</sequence>
<protein>
    <recommendedName>
        <fullName evidence="3 9">Cytochrome c oxidase subunit 3</fullName>
    </recommendedName>
</protein>
<dbReference type="InterPro" id="IPR013833">
    <property type="entry name" value="Cyt_c_oxidase_su3_a-hlx"/>
</dbReference>
<dbReference type="InterPro" id="IPR033945">
    <property type="entry name" value="Cyt_c_oxase_su3_dom"/>
</dbReference>
<evidence type="ECO:0000256" key="2">
    <source>
        <dbReference type="ARBA" id="ARBA00010581"/>
    </source>
</evidence>
<evidence type="ECO:0000256" key="3">
    <source>
        <dbReference type="ARBA" id="ARBA00015944"/>
    </source>
</evidence>
<feature type="transmembrane region" description="Helical" evidence="10">
    <location>
        <begin position="137"/>
        <end position="156"/>
    </location>
</feature>
<dbReference type="Pfam" id="PF00510">
    <property type="entry name" value="COX3"/>
    <property type="match status" value="1"/>
</dbReference>
<accession>A0A0L6DI99</accession>
<feature type="transmembrane region" description="Helical" evidence="10">
    <location>
        <begin position="207"/>
        <end position="230"/>
    </location>
</feature>
<evidence type="ECO:0000256" key="7">
    <source>
        <dbReference type="ARBA" id="ARBA00023136"/>
    </source>
</evidence>
<keyword evidence="9 12" id="KW-0496">Mitochondrion</keyword>
<keyword evidence="4 9" id="KW-0812">Transmembrane</keyword>
<evidence type="ECO:0000256" key="4">
    <source>
        <dbReference type="ARBA" id="ARBA00022692"/>
    </source>
</evidence>
<dbReference type="InterPro" id="IPR000298">
    <property type="entry name" value="Cyt_c_oxidase-like_su3"/>
</dbReference>
<dbReference type="PANTHER" id="PTHR11403">
    <property type="entry name" value="CYTOCHROME C OXIDASE SUBUNIT III"/>
    <property type="match status" value="1"/>
</dbReference>
<keyword evidence="13" id="KW-1185">Reference proteome</keyword>
<name>A0A0L6DI99_CRYD2</name>
<feature type="transmembrane region" description="Helical" evidence="10">
    <location>
        <begin position="89"/>
        <end position="112"/>
    </location>
</feature>
<dbReference type="GO" id="GO:0006123">
    <property type="term" value="P:mitochondrial electron transport, cytochrome c to oxygen"/>
    <property type="evidence" value="ECO:0007669"/>
    <property type="project" value="TreeGrafter"/>
</dbReference>
<dbReference type="GO" id="GO:0045277">
    <property type="term" value="C:respiratory chain complex IV"/>
    <property type="evidence" value="ECO:0007669"/>
    <property type="project" value="UniProtKB-ARBA"/>
</dbReference>
<keyword evidence="6 10" id="KW-1133">Transmembrane helix</keyword>
<reference evidence="12 13" key="2">
    <citation type="journal article" date="2018" name="Proc. Natl. Acad. Sci.">
        <title>RNAi is a critical determinant of centromere evolution in closely related fungi.</title>
        <authorList>
            <person name="Yadav V."/>
            <person name="Sun S."/>
            <person name="Billmyre R.B."/>
            <person name="Thimmappa B.C."/>
            <person name="Shea T."/>
            <person name="Lintner R."/>
            <person name="Bakkeren G."/>
            <person name="Cuomo C.A."/>
            <person name="Heitman J."/>
            <person name="Sanyal K."/>
        </authorList>
    </citation>
    <scope>NUCLEOTIDE SEQUENCE [LARGE SCALE GENOMIC DNA]</scope>
    <source>
        <strain evidence="12 13">R265</strain>
    </source>
</reference>
<comment type="catalytic activity">
    <reaction evidence="8">
        <text>4 Fe(II)-[cytochrome c] + O2 + 8 H(+)(in) = 4 Fe(III)-[cytochrome c] + 2 H2O + 4 H(+)(out)</text>
        <dbReference type="Rhea" id="RHEA:11436"/>
        <dbReference type="Rhea" id="RHEA-COMP:10350"/>
        <dbReference type="Rhea" id="RHEA-COMP:14399"/>
        <dbReference type="ChEBI" id="CHEBI:15377"/>
        <dbReference type="ChEBI" id="CHEBI:15378"/>
        <dbReference type="ChEBI" id="CHEBI:15379"/>
        <dbReference type="ChEBI" id="CHEBI:29033"/>
        <dbReference type="ChEBI" id="CHEBI:29034"/>
        <dbReference type="EC" id="7.1.1.9"/>
    </reaction>
    <physiologicalReaction direction="left-to-right" evidence="8">
        <dbReference type="Rhea" id="RHEA:11437"/>
    </physiologicalReaction>
</comment>
<dbReference type="Proteomes" id="UP000029445">
    <property type="component" value="Mitochondrion MT"/>
</dbReference>
<dbReference type="OMA" id="SIYWWGS"/>
<dbReference type="VEuPathDB" id="FungiDB:CNBG_00034"/>
<evidence type="ECO:0000256" key="1">
    <source>
        <dbReference type="ARBA" id="ARBA00004448"/>
    </source>
</evidence>
<dbReference type="InterPro" id="IPR035973">
    <property type="entry name" value="Cyt_c_oxidase_su3-like_sf"/>
</dbReference>
<dbReference type="Gene3D" id="1.10.287.70">
    <property type="match status" value="1"/>
</dbReference>
<feature type="domain" description="Heme-copper oxidase subunit III family profile" evidence="11">
    <location>
        <begin position="12"/>
        <end position="255"/>
    </location>
</feature>
<comment type="subcellular location">
    <subcellularLocation>
        <location evidence="1">Mitochondrion inner membrane</location>
        <topology evidence="1">Multi-pass membrane protein</topology>
    </subcellularLocation>
</comment>
<dbReference type="SUPFAM" id="SSF81452">
    <property type="entry name" value="Cytochrome c oxidase subunit III-like"/>
    <property type="match status" value="1"/>
</dbReference>
<dbReference type="PANTHER" id="PTHR11403:SF7">
    <property type="entry name" value="CYTOCHROME C OXIDASE SUBUNIT 3"/>
    <property type="match status" value="1"/>
</dbReference>
<evidence type="ECO:0000256" key="6">
    <source>
        <dbReference type="ARBA" id="ARBA00022989"/>
    </source>
</evidence>
<evidence type="ECO:0000256" key="5">
    <source>
        <dbReference type="ARBA" id="ARBA00022967"/>
    </source>
</evidence>
<dbReference type="GO" id="GO:0005743">
    <property type="term" value="C:mitochondrial inner membrane"/>
    <property type="evidence" value="ECO:0007669"/>
    <property type="project" value="UniProtKB-SubCell"/>
</dbReference>
<keyword evidence="7 10" id="KW-0472">Membrane</keyword>
<dbReference type="FunFam" id="1.10.287.70:FF:000082">
    <property type="entry name" value="Cytochrome c oxidase subunit 3"/>
    <property type="match status" value="1"/>
</dbReference>
<evidence type="ECO:0000259" key="11">
    <source>
        <dbReference type="PROSITE" id="PS50253"/>
    </source>
</evidence>
<dbReference type="InterPro" id="IPR024791">
    <property type="entry name" value="Cyt_c/ubiquinol_Oxase_su3"/>
</dbReference>
<feature type="transmembrane region" description="Helical" evidence="10">
    <location>
        <begin position="24"/>
        <end position="43"/>
    </location>
</feature>
<geneLocation type="mitochondrion" evidence="12"/>
<evidence type="ECO:0000313" key="12">
    <source>
        <dbReference type="EMBL" id="KNX50273.1"/>
    </source>
</evidence>
<reference evidence="12 13" key="1">
    <citation type="journal article" date="2011" name="MBio">
        <title>Genome variation in Cryptococcus gattii, an emerging pathogen of immunocompetent hosts.</title>
        <authorList>
            <person name="D'Souza C.A."/>
            <person name="Kronstad J.W."/>
            <person name="Taylor G."/>
            <person name="Warren R."/>
            <person name="Yuen M."/>
            <person name="Hu G."/>
            <person name="Jung W.H."/>
            <person name="Sham A."/>
            <person name="Kidd S.E."/>
            <person name="Tangen K."/>
            <person name="Lee N."/>
            <person name="Zeilmaker T."/>
            <person name="Sawkins J."/>
            <person name="McVicker G."/>
            <person name="Shah S."/>
            <person name="Gnerre S."/>
            <person name="Griggs A."/>
            <person name="Zeng Q."/>
            <person name="Bartlett K."/>
            <person name="Li W."/>
            <person name="Wang X."/>
            <person name="Heitman J."/>
            <person name="Stajich J.E."/>
            <person name="Fraser J.A."/>
            <person name="Meyer W."/>
            <person name="Carter D."/>
            <person name="Schein J."/>
            <person name="Krzywinski M."/>
            <person name="Kwon-Chung K.J."/>
            <person name="Varma A."/>
            <person name="Wang J."/>
            <person name="Brunham R."/>
            <person name="Fyfe M."/>
            <person name="Ouellette B.F."/>
            <person name="Siddiqui A."/>
            <person name="Marra M."/>
            <person name="Jones S."/>
            <person name="Holt R."/>
            <person name="Birren B.W."/>
            <person name="Galagan J.E."/>
            <person name="Cuomo C.A."/>
        </authorList>
    </citation>
    <scope>NUCLEOTIDE SEQUENCE [LARGE SCALE GENOMIC DNA]</scope>
    <source>
        <strain evidence="12 13">R265</strain>
    </source>
</reference>
<evidence type="ECO:0000256" key="9">
    <source>
        <dbReference type="RuleBase" id="RU003375"/>
    </source>
</evidence>
<dbReference type="Gene3D" id="1.20.120.80">
    <property type="entry name" value="Cytochrome c oxidase, subunit III, four-helix bundle"/>
    <property type="match status" value="1"/>
</dbReference>
<evidence type="ECO:0000256" key="10">
    <source>
        <dbReference type="SAM" id="Phobius"/>
    </source>
</evidence>
<dbReference type="EMBL" id="CP025773">
    <property type="protein sequence ID" value="KNX50273.1"/>
    <property type="molecule type" value="Genomic_DNA"/>
</dbReference>
<keyword evidence="5" id="KW-1278">Translocase</keyword>
<dbReference type="STRING" id="294750.A0A0L6DI99"/>
<feature type="transmembrane region" description="Helical" evidence="10">
    <location>
        <begin position="49"/>
        <end position="68"/>
    </location>
</feature>
<feature type="transmembrane region" description="Helical" evidence="10">
    <location>
        <begin position="168"/>
        <end position="187"/>
    </location>
</feature>
<gene>
    <name evidence="12" type="ORF">CNBG_00034</name>
</gene>
<evidence type="ECO:0000313" key="13">
    <source>
        <dbReference type="Proteomes" id="UP000029445"/>
    </source>
</evidence>
<organism evidence="12 13">
    <name type="scientific">Cryptococcus deuterogattii (strain R265)</name>
    <name type="common">Cryptococcus gattii VGII (strain R265)</name>
    <dbReference type="NCBI Taxonomy" id="294750"/>
    <lineage>
        <taxon>Eukaryota</taxon>
        <taxon>Fungi</taxon>
        <taxon>Dikarya</taxon>
        <taxon>Basidiomycota</taxon>
        <taxon>Agaricomycotina</taxon>
        <taxon>Tremellomycetes</taxon>
        <taxon>Tremellales</taxon>
        <taxon>Cryptococcaceae</taxon>
        <taxon>Cryptococcus</taxon>
        <taxon>Cryptococcus gattii species complex</taxon>
    </lineage>
</organism>
<dbReference type="PROSITE" id="PS50253">
    <property type="entry name" value="COX3"/>
    <property type="match status" value="1"/>
</dbReference>
<evidence type="ECO:0000256" key="8">
    <source>
        <dbReference type="ARBA" id="ARBA00049512"/>
    </source>
</evidence>